<comment type="caution">
    <text evidence="2">The sequence shown here is derived from an EMBL/GenBank/DDBJ whole genome shotgun (WGS) entry which is preliminary data.</text>
</comment>
<dbReference type="InterPro" id="IPR000618">
    <property type="entry name" value="Insect_cuticle"/>
</dbReference>
<gene>
    <name evidence="2" type="ORF">GE061_009624</name>
</gene>
<keyword evidence="3" id="KW-1185">Reference proteome</keyword>
<proteinExistence type="predicted"/>
<dbReference type="InterPro" id="IPR050468">
    <property type="entry name" value="Cuticle_Struct_Prot"/>
</dbReference>
<dbReference type="PANTHER" id="PTHR10380:SF173">
    <property type="entry name" value="CUTICULAR PROTEIN 47EF, ISOFORM C-RELATED"/>
    <property type="match status" value="1"/>
</dbReference>
<reference evidence="2" key="1">
    <citation type="journal article" date="2021" name="Mol. Ecol. Resour.">
        <title>Apolygus lucorum genome provides insights into omnivorousness and mesophyll feeding.</title>
        <authorList>
            <person name="Liu Y."/>
            <person name="Liu H."/>
            <person name="Wang H."/>
            <person name="Huang T."/>
            <person name="Liu B."/>
            <person name="Yang B."/>
            <person name="Yin L."/>
            <person name="Li B."/>
            <person name="Zhang Y."/>
            <person name="Zhang S."/>
            <person name="Jiang F."/>
            <person name="Zhang X."/>
            <person name="Ren Y."/>
            <person name="Wang B."/>
            <person name="Wang S."/>
            <person name="Lu Y."/>
            <person name="Wu K."/>
            <person name="Fan W."/>
            <person name="Wang G."/>
        </authorList>
    </citation>
    <scope>NUCLEOTIDE SEQUENCE</scope>
    <source>
        <strain evidence="2">12Hb</strain>
    </source>
</reference>
<evidence type="ECO:0000313" key="3">
    <source>
        <dbReference type="Proteomes" id="UP000466442"/>
    </source>
</evidence>
<accession>A0A6A4JZ07</accession>
<dbReference type="OrthoDB" id="6368834at2759"/>
<dbReference type="GO" id="GO:0062129">
    <property type="term" value="C:chitin-based extracellular matrix"/>
    <property type="evidence" value="ECO:0007669"/>
    <property type="project" value="TreeGrafter"/>
</dbReference>
<dbReference type="PANTHER" id="PTHR10380">
    <property type="entry name" value="CUTICLE PROTEIN"/>
    <property type="match status" value="1"/>
</dbReference>
<protein>
    <submittedName>
        <fullName evidence="2">Uncharacterized protein</fullName>
    </submittedName>
</protein>
<dbReference type="EMBL" id="WIXP02000002">
    <property type="protein sequence ID" value="KAF6214880.1"/>
    <property type="molecule type" value="Genomic_DNA"/>
</dbReference>
<dbReference type="AlphaFoldDB" id="A0A6A4JZ07"/>
<organism evidence="2 3">
    <name type="scientific">Apolygus lucorum</name>
    <name type="common">Small green plant bug</name>
    <name type="synonym">Lygocoris lucorum</name>
    <dbReference type="NCBI Taxonomy" id="248454"/>
    <lineage>
        <taxon>Eukaryota</taxon>
        <taxon>Metazoa</taxon>
        <taxon>Ecdysozoa</taxon>
        <taxon>Arthropoda</taxon>
        <taxon>Hexapoda</taxon>
        <taxon>Insecta</taxon>
        <taxon>Pterygota</taxon>
        <taxon>Neoptera</taxon>
        <taxon>Paraneoptera</taxon>
        <taxon>Hemiptera</taxon>
        <taxon>Heteroptera</taxon>
        <taxon>Panheteroptera</taxon>
        <taxon>Cimicomorpha</taxon>
        <taxon>Miridae</taxon>
        <taxon>Mirini</taxon>
        <taxon>Apolygus</taxon>
    </lineage>
</organism>
<evidence type="ECO:0000256" key="1">
    <source>
        <dbReference type="ARBA" id="ARBA00022460"/>
    </source>
</evidence>
<keyword evidence="1" id="KW-0193">Cuticle</keyword>
<evidence type="ECO:0000313" key="2">
    <source>
        <dbReference type="EMBL" id="KAF6214880.1"/>
    </source>
</evidence>
<dbReference type="Pfam" id="PF00379">
    <property type="entry name" value="Chitin_bind_4"/>
    <property type="match status" value="1"/>
</dbReference>
<dbReference type="GO" id="GO:0008010">
    <property type="term" value="F:structural constituent of chitin-based larval cuticle"/>
    <property type="evidence" value="ECO:0007669"/>
    <property type="project" value="TreeGrafter"/>
</dbReference>
<sequence length="114" mass="12408">MFTSVTLITLALTCSALAQVHHVRGPVPFLYRTEVHDDFGQSASSYTTGDGITRSAHNVLKQTPEGDYYLSQTGQVSYTSPEGIPVSFSYIGDENGFRAEGTHIPKQPLPVPIH</sequence>
<name>A0A6A4JZ07_APOLU</name>
<dbReference type="Proteomes" id="UP000466442">
    <property type="component" value="Unassembled WGS sequence"/>
</dbReference>
<dbReference type="PROSITE" id="PS51155">
    <property type="entry name" value="CHIT_BIND_RR_2"/>
    <property type="match status" value="1"/>
</dbReference>